<name>X1HHU0_9ZZZZ</name>
<proteinExistence type="predicted"/>
<organism evidence="1">
    <name type="scientific">marine sediment metagenome</name>
    <dbReference type="NCBI Taxonomy" id="412755"/>
    <lineage>
        <taxon>unclassified sequences</taxon>
        <taxon>metagenomes</taxon>
        <taxon>ecological metagenomes</taxon>
    </lineage>
</organism>
<gene>
    <name evidence="1" type="ORF">S03H2_50989</name>
</gene>
<feature type="non-terminal residue" evidence="1">
    <location>
        <position position="139"/>
    </location>
</feature>
<dbReference type="EMBL" id="BARU01032325">
    <property type="protein sequence ID" value="GAH69736.1"/>
    <property type="molecule type" value="Genomic_DNA"/>
</dbReference>
<evidence type="ECO:0008006" key="2">
    <source>
        <dbReference type="Google" id="ProtNLM"/>
    </source>
</evidence>
<reference evidence="1" key="1">
    <citation type="journal article" date="2014" name="Front. Microbiol.">
        <title>High frequency of phylogenetically diverse reductive dehalogenase-homologous genes in deep subseafloor sedimentary metagenomes.</title>
        <authorList>
            <person name="Kawai M."/>
            <person name="Futagami T."/>
            <person name="Toyoda A."/>
            <person name="Takaki Y."/>
            <person name="Nishi S."/>
            <person name="Hori S."/>
            <person name="Arai W."/>
            <person name="Tsubouchi T."/>
            <person name="Morono Y."/>
            <person name="Uchiyama I."/>
            <person name="Ito T."/>
            <person name="Fujiyama A."/>
            <person name="Inagaki F."/>
            <person name="Takami H."/>
        </authorList>
    </citation>
    <scope>NUCLEOTIDE SEQUENCE</scope>
    <source>
        <strain evidence="1">Expedition CK06-06</strain>
    </source>
</reference>
<accession>X1HHU0</accession>
<dbReference type="AlphaFoldDB" id="X1HHU0"/>
<dbReference type="SUPFAM" id="SSF51126">
    <property type="entry name" value="Pectin lyase-like"/>
    <property type="match status" value="1"/>
</dbReference>
<dbReference type="InterPro" id="IPR011050">
    <property type="entry name" value="Pectin_lyase_fold/virulence"/>
</dbReference>
<protein>
    <recommendedName>
        <fullName evidence="2">Periplasmic copper-binding protein NosD beta helix domain-containing protein</fullName>
    </recommendedName>
</protein>
<dbReference type="InterPro" id="IPR012334">
    <property type="entry name" value="Pectin_lyas_fold"/>
</dbReference>
<dbReference type="Gene3D" id="2.160.20.10">
    <property type="entry name" value="Single-stranded right-handed beta-helix, Pectin lyase-like"/>
    <property type="match status" value="1"/>
</dbReference>
<comment type="caution">
    <text evidence="1">The sequence shown here is derived from an EMBL/GenBank/DDBJ whole genome shotgun (WGS) entry which is preliminary data.</text>
</comment>
<sequence>MEKRAILVICILFIGMNFIPLINSDDPLRETILYVGGLGSGNYSSIQSAINAALSGNSIYVYTGIYYENLFVDKQIKLFGEDRVNTIIDGGGNSRVVRIYADNVSMKGFTIQNGYEQGVQINSNQNVITENIFQNNEYA</sequence>
<evidence type="ECO:0000313" key="1">
    <source>
        <dbReference type="EMBL" id="GAH69736.1"/>
    </source>
</evidence>